<evidence type="ECO:0000256" key="1">
    <source>
        <dbReference type="SAM" id="Coils"/>
    </source>
</evidence>
<evidence type="ECO:0000313" key="4">
    <source>
        <dbReference type="Proteomes" id="UP001172457"/>
    </source>
</evidence>
<reference evidence="3" key="1">
    <citation type="submission" date="2023-03" db="EMBL/GenBank/DDBJ databases">
        <title>Chromosome-scale reference genome and RAD-based genetic map of yellow starthistle (Centaurea solstitialis) reveal putative structural variation and QTLs associated with invader traits.</title>
        <authorList>
            <person name="Reatini B."/>
            <person name="Cang F.A."/>
            <person name="Jiang Q."/>
            <person name="Mckibben M.T.W."/>
            <person name="Barker M.S."/>
            <person name="Rieseberg L.H."/>
            <person name="Dlugosch K.M."/>
        </authorList>
    </citation>
    <scope>NUCLEOTIDE SEQUENCE</scope>
    <source>
        <strain evidence="3">CAN-66</strain>
        <tissue evidence="3">Leaf</tissue>
    </source>
</reference>
<dbReference type="EMBL" id="JARYMX010000007">
    <property type="protein sequence ID" value="KAJ9542404.1"/>
    <property type="molecule type" value="Genomic_DNA"/>
</dbReference>
<feature type="coiled-coil region" evidence="1">
    <location>
        <begin position="296"/>
        <end position="335"/>
    </location>
</feature>
<evidence type="ECO:0000313" key="3">
    <source>
        <dbReference type="EMBL" id="KAJ9542404.1"/>
    </source>
</evidence>
<organism evidence="3 4">
    <name type="scientific">Centaurea solstitialis</name>
    <name type="common">yellow star-thistle</name>
    <dbReference type="NCBI Taxonomy" id="347529"/>
    <lineage>
        <taxon>Eukaryota</taxon>
        <taxon>Viridiplantae</taxon>
        <taxon>Streptophyta</taxon>
        <taxon>Embryophyta</taxon>
        <taxon>Tracheophyta</taxon>
        <taxon>Spermatophyta</taxon>
        <taxon>Magnoliopsida</taxon>
        <taxon>eudicotyledons</taxon>
        <taxon>Gunneridae</taxon>
        <taxon>Pentapetalae</taxon>
        <taxon>asterids</taxon>
        <taxon>campanulids</taxon>
        <taxon>Asterales</taxon>
        <taxon>Asteraceae</taxon>
        <taxon>Carduoideae</taxon>
        <taxon>Cardueae</taxon>
        <taxon>Centaureinae</taxon>
        <taxon>Centaurea</taxon>
    </lineage>
</organism>
<feature type="compositionally biased region" description="Basic and acidic residues" evidence="2">
    <location>
        <begin position="228"/>
        <end position="242"/>
    </location>
</feature>
<name>A0AA38W9R7_9ASTR</name>
<feature type="region of interest" description="Disordered" evidence="2">
    <location>
        <begin position="218"/>
        <end position="247"/>
    </location>
</feature>
<dbReference type="Proteomes" id="UP001172457">
    <property type="component" value="Chromosome 7"/>
</dbReference>
<feature type="non-terminal residue" evidence="3">
    <location>
        <position position="360"/>
    </location>
</feature>
<evidence type="ECO:0000256" key="2">
    <source>
        <dbReference type="SAM" id="MobiDB-lite"/>
    </source>
</evidence>
<sequence>MGKADNFCCQGRRDVTHSLGFITKGGCIVQEHVKFDGTTWRNQPDLLKGDIISKCTFLLELVIFVGYNYSNCVVENSTFDPNCELMVRAINTQLFPTKEAATGHHPIGIKVPEWKISSKNKKNRSLNEVPPAVGTISITRIVNMVSSCVKHKHLLYLYAFVVDVYYNNFMKQKRREGEQVSLIDQFKIDHFSKKKNKKVNEKVDDIWDLEAVERKSTKKARKPSSFSSKHDFRYGLRGRNESESPSGADTLRELIFNHPSLYCREATTSSCTPVEICLKKLHRIPGHIKGRSSFTIQSLATKNMRTELELEKERSKALEQEIRRIKEEQVQSQQKHNLGHEDFMRRRSYVMLKMEDSRYK</sequence>
<comment type="caution">
    <text evidence="3">The sequence shown here is derived from an EMBL/GenBank/DDBJ whole genome shotgun (WGS) entry which is preliminary data.</text>
</comment>
<proteinExistence type="predicted"/>
<dbReference type="AlphaFoldDB" id="A0AA38W9R7"/>
<keyword evidence="1" id="KW-0175">Coiled coil</keyword>
<protein>
    <submittedName>
        <fullName evidence="3">Uncharacterized protein</fullName>
    </submittedName>
</protein>
<accession>A0AA38W9R7</accession>
<keyword evidence="4" id="KW-1185">Reference proteome</keyword>
<gene>
    <name evidence="3" type="ORF">OSB04_028910</name>
</gene>